<protein>
    <submittedName>
        <fullName evidence="2">TnsA-like heteromeric transposase endonuclease subunit</fullName>
    </submittedName>
</protein>
<evidence type="ECO:0000256" key="1">
    <source>
        <dbReference type="SAM" id="MobiDB-lite"/>
    </source>
</evidence>
<feature type="region of interest" description="Disordered" evidence="1">
    <location>
        <begin position="1"/>
        <end position="23"/>
    </location>
</feature>
<evidence type="ECO:0000313" key="2">
    <source>
        <dbReference type="EMBL" id="TWV19581.1"/>
    </source>
</evidence>
<gene>
    <name evidence="2" type="ORF">FRZ02_25305</name>
</gene>
<sequence>MRPSGAWHGAAHGQSRPGSPFVSLRSRKSGVAVSYVSVREPTAEARAVEVRYRQADGVLTVTSWDLLVSDEVAAGLPVREFRWHKGRRHYSGWYHAVTGDRLVAYESRLELARILLADFARDVVGIAAQPFQVCGDDGVRTRRHVPDLLLTHADGLVTVVDVKAPYRVDVPEVVAQFDWMRKLCSLRGWAFEVWSGASSTLMENVRFLAGYRRPERVAVHLSAEVLEAARVQASVGGIERALAARHPADLVRPALLHLVWSGALSADLSHPLSAQTSVRRASGEALEA</sequence>
<proteinExistence type="predicted"/>
<dbReference type="Proteomes" id="UP000318052">
    <property type="component" value="Unassembled WGS sequence"/>
</dbReference>
<organism evidence="2 3">
    <name type="scientific">Streptomyces albidoflavus</name>
    <dbReference type="NCBI Taxonomy" id="1886"/>
    <lineage>
        <taxon>Bacteria</taxon>
        <taxon>Bacillati</taxon>
        <taxon>Actinomycetota</taxon>
        <taxon>Actinomycetes</taxon>
        <taxon>Kitasatosporales</taxon>
        <taxon>Streptomycetaceae</taxon>
        <taxon>Streptomyces</taxon>
        <taxon>Streptomyces albidoflavus group</taxon>
    </lineage>
</organism>
<reference evidence="3" key="1">
    <citation type="journal article" date="2019" name="Microbiol. Resour. Announc.">
        <title>Draft Genomic Sequences of Streptomyces misionensis and Streptomyces albidoflavus, bacteria applied for phytopathogen biocontrol.</title>
        <authorList>
            <person name="Pylro V."/>
            <person name="Dias A."/>
            <person name="Andreote F."/>
            <person name="Varani A."/>
            <person name="Andreote C."/>
            <person name="Bernardo E."/>
            <person name="Martins T."/>
        </authorList>
    </citation>
    <scope>NUCLEOTIDE SEQUENCE [LARGE SCALE GENOMIC DNA]</scope>
    <source>
        <strain evidence="3">77</strain>
    </source>
</reference>
<accession>A0ABY3GSV5</accession>
<name>A0ABY3GSV5_9ACTN</name>
<dbReference type="EMBL" id="VOGX01000054">
    <property type="protein sequence ID" value="TWV19581.1"/>
    <property type="molecule type" value="Genomic_DNA"/>
</dbReference>
<keyword evidence="3" id="KW-1185">Reference proteome</keyword>
<dbReference type="NCBIfam" id="NF033179">
    <property type="entry name" value="TnsA_like_Actin"/>
    <property type="match status" value="1"/>
</dbReference>
<dbReference type="InterPro" id="IPR048000">
    <property type="entry name" value="TnsA-like"/>
</dbReference>
<comment type="caution">
    <text evidence="2">The sequence shown here is derived from an EMBL/GenBank/DDBJ whole genome shotgun (WGS) entry which is preliminary data.</text>
</comment>
<evidence type="ECO:0000313" key="3">
    <source>
        <dbReference type="Proteomes" id="UP000318052"/>
    </source>
</evidence>